<evidence type="ECO:0000256" key="2">
    <source>
        <dbReference type="SAM" id="SignalP"/>
    </source>
</evidence>
<organism evidence="3 4">
    <name type="scientific">Actomonas aquatica</name>
    <dbReference type="NCBI Taxonomy" id="2866162"/>
    <lineage>
        <taxon>Bacteria</taxon>
        <taxon>Pseudomonadati</taxon>
        <taxon>Verrucomicrobiota</taxon>
        <taxon>Opitutia</taxon>
        <taxon>Opitutales</taxon>
        <taxon>Opitutaceae</taxon>
        <taxon>Actomonas</taxon>
    </lineage>
</organism>
<proteinExistence type="predicted"/>
<evidence type="ECO:0008006" key="5">
    <source>
        <dbReference type="Google" id="ProtNLM"/>
    </source>
</evidence>
<sequence>MNFPFRRWRGVFGVLLAILAAACPAQISSAPRRLILSGLEIKHNAWQEVPGITAGYPIVIRFEAQWEGRAYERVGLELKVDERTLLAETLEFRDRMGTFQSSFALRLGLMPDLPAGEHTLTLRCSGIPLGRGEPTKSIDCEPISIRFTSAGGGGSATTPATPPPPAPELSYLEQSQRKQKWMRDACEQWARQLCRVLDVPYDPAKLTAPSNTPLAIGLAQRYQINNGQRLTKELYITVEHFMVSPDLRHIERDAELTQIQRREQEWRDIRRRPAQSNLLYWDVKYQGMQPGPDTPPRPPALEFNRGDAHVHAEASWAISTAFGPSIDVRGWAAGSPFHRFYISSPLKLPDAELERIRARFFPVPPNLPPSERRKINEQFDAAVKKARQDIGQSLIELLTEAALAYAPAIDGAPINQAAAQRLAKWQPAPPTGADTKTATTKPPPAQPPQTPSSGVQFDAGLVQSPADSPRPPATLTEALQTLGEQGAERAAAIVDQSIPSAEGLSETEVAILAEAALTDQDPADVMADFAAEEAALNASGSGDDLQIVNTAVYPKFPDPGTTVEVTMTVRNTATAGADAIFDVGLCDYHRENTDVAKLKRRSLPPGETARYVLRFTAPRDFNFGGYAYLEPFVYNGEVLPQEVINLNINWNEETKTDEEIITELRDHNPCPDYFPLTPDRLGRFIALYRAGRTEALGTLEREAIAAQRKAMQAEYLARFYDPARLEQIRQEAAAAKNTQQLAAYGSLRNLAFQWGYIHHLDLIGILDDTVYIDENAQVHGSVAVARQKIFRAIEEKQNNPGAVQALLLADPNDKSGHTQAYREFEPVITPALNTASLLNLDDATTDAITQKAIRELRRAGNDLIAAVRNNQLPVHALSEEITDLRVILRAAQENLDVVDSPVLRDAIKKLSGQATKFEGMIEQAKTLQQRAGKVLGASRAARTVGNSLSYVGEIWSLYDLSEKVLARTNGGEDFATAIGKETGNWGAKKLVLGNPLIGAADLTMTVSGHLLKSLGPEYWEELGIDPTQYNASTLVDIGTSVTFAGIEDMSQIHAQRKERLPPLTPDERARLEARLAAFEERIATTTDESLRQKLMTARAYVRQTLRDRR</sequence>
<dbReference type="PROSITE" id="PS51257">
    <property type="entry name" value="PROKAR_LIPOPROTEIN"/>
    <property type="match status" value="1"/>
</dbReference>
<reference evidence="3 4" key="1">
    <citation type="submission" date="2023-12" db="EMBL/GenBank/DDBJ databases">
        <title>Description of an unclassified Opitutus bacterium of Verrucomicrobiota.</title>
        <authorList>
            <person name="Zhang D.-F."/>
        </authorList>
    </citation>
    <scope>NUCLEOTIDE SEQUENCE [LARGE SCALE GENOMIC DNA]</scope>
    <source>
        <strain evidence="3 4">WL0086</strain>
    </source>
</reference>
<gene>
    <name evidence="3" type="ORF">K1X11_001845</name>
</gene>
<evidence type="ECO:0000313" key="4">
    <source>
        <dbReference type="Proteomes" id="UP000738431"/>
    </source>
</evidence>
<feature type="compositionally biased region" description="Pro residues" evidence="1">
    <location>
        <begin position="441"/>
        <end position="450"/>
    </location>
</feature>
<dbReference type="RefSeq" id="WP_221028836.1">
    <property type="nucleotide sequence ID" value="NZ_CP139781.1"/>
</dbReference>
<name>A0ABZ1C9E0_9BACT</name>
<evidence type="ECO:0000256" key="1">
    <source>
        <dbReference type="SAM" id="MobiDB-lite"/>
    </source>
</evidence>
<accession>A0ABZ1C9E0</accession>
<feature type="region of interest" description="Disordered" evidence="1">
    <location>
        <begin position="149"/>
        <end position="168"/>
    </location>
</feature>
<feature type="chain" id="PRO_5047550098" description="CARDB domain-containing protein" evidence="2">
    <location>
        <begin position="26"/>
        <end position="1109"/>
    </location>
</feature>
<dbReference type="Gene3D" id="2.60.40.10">
    <property type="entry name" value="Immunoglobulins"/>
    <property type="match status" value="1"/>
</dbReference>
<feature type="signal peptide" evidence="2">
    <location>
        <begin position="1"/>
        <end position="25"/>
    </location>
</feature>
<keyword evidence="2" id="KW-0732">Signal</keyword>
<dbReference type="Proteomes" id="UP000738431">
    <property type="component" value="Chromosome"/>
</dbReference>
<feature type="region of interest" description="Disordered" evidence="1">
    <location>
        <begin position="425"/>
        <end position="474"/>
    </location>
</feature>
<protein>
    <recommendedName>
        <fullName evidence="5">CARDB domain-containing protein</fullName>
    </recommendedName>
</protein>
<feature type="compositionally biased region" description="Low complexity" evidence="1">
    <location>
        <begin position="431"/>
        <end position="440"/>
    </location>
</feature>
<dbReference type="InterPro" id="IPR013783">
    <property type="entry name" value="Ig-like_fold"/>
</dbReference>
<dbReference type="EMBL" id="CP139781">
    <property type="protein sequence ID" value="WRQ88131.1"/>
    <property type="molecule type" value="Genomic_DNA"/>
</dbReference>
<keyword evidence="4" id="KW-1185">Reference proteome</keyword>
<evidence type="ECO:0000313" key="3">
    <source>
        <dbReference type="EMBL" id="WRQ88131.1"/>
    </source>
</evidence>